<gene>
    <name evidence="1" type="ORF">ARALYDRAFT_681445</name>
</gene>
<dbReference type="Proteomes" id="UP000008694">
    <property type="component" value="Unassembled WGS sequence"/>
</dbReference>
<keyword evidence="2" id="KW-1185">Reference proteome</keyword>
<proteinExistence type="predicted"/>
<dbReference type="EMBL" id="GL348713">
    <property type="protein sequence ID" value="EFH70187.1"/>
    <property type="molecule type" value="Genomic_DNA"/>
</dbReference>
<reference evidence="2" key="1">
    <citation type="journal article" date="2011" name="Nat. Genet.">
        <title>The Arabidopsis lyrata genome sequence and the basis of rapid genome size change.</title>
        <authorList>
            <person name="Hu T.T."/>
            <person name="Pattyn P."/>
            <person name="Bakker E.G."/>
            <person name="Cao J."/>
            <person name="Cheng J.-F."/>
            <person name="Clark R.M."/>
            <person name="Fahlgren N."/>
            <person name="Fawcett J.A."/>
            <person name="Grimwood J."/>
            <person name="Gundlach H."/>
            <person name="Haberer G."/>
            <person name="Hollister J.D."/>
            <person name="Ossowski S."/>
            <person name="Ottilar R.P."/>
            <person name="Salamov A.A."/>
            <person name="Schneeberger K."/>
            <person name="Spannagl M."/>
            <person name="Wang X."/>
            <person name="Yang L."/>
            <person name="Nasrallah M.E."/>
            <person name="Bergelson J."/>
            <person name="Carrington J.C."/>
            <person name="Gaut B.S."/>
            <person name="Schmutz J."/>
            <person name="Mayer K.F.X."/>
            <person name="Van de Peer Y."/>
            <person name="Grigoriev I.V."/>
            <person name="Nordborg M."/>
            <person name="Weigel D."/>
            <person name="Guo Y.-L."/>
        </authorList>
    </citation>
    <scope>NUCLEOTIDE SEQUENCE [LARGE SCALE GENOMIC DNA]</scope>
    <source>
        <strain evidence="2">cv. MN47</strain>
    </source>
</reference>
<dbReference type="AlphaFoldDB" id="D7KMS7"/>
<sequence>MDQKESSIWSRWIDLIARKTQQLSVLRYEVYPARKSTCKLVKNHSFHESRKILSVKNIAVSGRSFGNTFPVIPEPLYTNRRWLQTEWVSGKLPEPLDQSEKKLKHVRLIACI</sequence>
<name>D7KMS7_ARALL</name>
<dbReference type="Gramene" id="Al_scaffold_0001_3768">
    <property type="protein sequence ID" value="Al_scaffold_0001_3768"/>
    <property type="gene ID" value="Al_scaffold_0001_3768"/>
</dbReference>
<protein>
    <submittedName>
        <fullName evidence="1">Predicted protein</fullName>
    </submittedName>
</protein>
<evidence type="ECO:0000313" key="1">
    <source>
        <dbReference type="EMBL" id="EFH70187.1"/>
    </source>
</evidence>
<organism evidence="2">
    <name type="scientific">Arabidopsis lyrata subsp. lyrata</name>
    <name type="common">Lyre-leaved rock-cress</name>
    <dbReference type="NCBI Taxonomy" id="81972"/>
    <lineage>
        <taxon>Eukaryota</taxon>
        <taxon>Viridiplantae</taxon>
        <taxon>Streptophyta</taxon>
        <taxon>Embryophyta</taxon>
        <taxon>Tracheophyta</taxon>
        <taxon>Spermatophyta</taxon>
        <taxon>Magnoliopsida</taxon>
        <taxon>eudicotyledons</taxon>
        <taxon>Gunneridae</taxon>
        <taxon>Pentapetalae</taxon>
        <taxon>rosids</taxon>
        <taxon>malvids</taxon>
        <taxon>Brassicales</taxon>
        <taxon>Brassicaceae</taxon>
        <taxon>Camelineae</taxon>
        <taxon>Arabidopsis</taxon>
    </lineage>
</organism>
<dbReference type="HOGENOM" id="CLU_2149273_0_0_1"/>
<accession>D7KMS7</accession>
<evidence type="ECO:0000313" key="2">
    <source>
        <dbReference type="Proteomes" id="UP000008694"/>
    </source>
</evidence>